<name>A0AAW0YV16_9TREE</name>
<comment type="cofactor">
    <cofactor evidence="1">
        <name>Mg(2+)</name>
        <dbReference type="ChEBI" id="CHEBI:18420"/>
    </cofactor>
</comment>
<reference evidence="20 21" key="1">
    <citation type="journal article" date="2024" name="bioRxiv">
        <title>Comparative genomics of Cryptococcus and Kwoniella reveals pathogenesis evolution and contrasting karyotype dynamics via intercentromeric recombination or chromosome fusion.</title>
        <authorList>
            <person name="Coelho M.A."/>
            <person name="David-Palma M."/>
            <person name="Shea T."/>
            <person name="Bowers K."/>
            <person name="McGinley-Smith S."/>
            <person name="Mohammad A.W."/>
            <person name="Gnirke A."/>
            <person name="Yurkov A.M."/>
            <person name="Nowrousian M."/>
            <person name="Sun S."/>
            <person name="Cuomo C.A."/>
            <person name="Heitman J."/>
        </authorList>
    </citation>
    <scope>NUCLEOTIDE SEQUENCE [LARGE SCALE GENOMIC DNA]</scope>
    <source>
        <strain evidence="20 21">CBS 13917</strain>
    </source>
</reference>
<comment type="similarity">
    <text evidence="4">Belongs to the glycosyltransferase 4 family.</text>
</comment>
<organism evidence="20 21">
    <name type="scientific">Kwoniella newhampshirensis</name>
    <dbReference type="NCBI Taxonomy" id="1651941"/>
    <lineage>
        <taxon>Eukaryota</taxon>
        <taxon>Fungi</taxon>
        <taxon>Dikarya</taxon>
        <taxon>Basidiomycota</taxon>
        <taxon>Agaricomycotina</taxon>
        <taxon>Tremellomycetes</taxon>
        <taxon>Tremellales</taxon>
        <taxon>Cryptococcaceae</taxon>
        <taxon>Kwoniella</taxon>
    </lineage>
</organism>
<comment type="pathway">
    <text evidence="3">Protein modification; protein glycosylation.</text>
</comment>
<evidence type="ECO:0000256" key="13">
    <source>
        <dbReference type="ARBA" id="ARBA00022989"/>
    </source>
</evidence>
<feature type="transmembrane region" description="Helical" evidence="19">
    <location>
        <begin position="306"/>
        <end position="325"/>
    </location>
</feature>
<dbReference type="GeneID" id="92183518"/>
<evidence type="ECO:0000256" key="5">
    <source>
        <dbReference type="ARBA" id="ARBA00013225"/>
    </source>
</evidence>
<keyword evidence="10" id="KW-0479">Metal-binding</keyword>
<keyword evidence="7" id="KW-0328">Glycosyltransferase</keyword>
<protein>
    <recommendedName>
        <fullName evidence="6">UDP-N-acetylglucosamine--dolichyl-phosphate N-acetylglucosaminephosphotransferase</fullName>
        <ecNumber evidence="5">2.7.8.15</ecNumber>
    </recommendedName>
    <alternativeName>
        <fullName evidence="15">GlcNAc-1-P transferase</fullName>
    </alternativeName>
    <alternativeName>
        <fullName evidence="16">N-acetylglucosamine-1-phosphate transferase</fullName>
    </alternativeName>
</protein>
<feature type="transmembrane region" description="Helical" evidence="19">
    <location>
        <begin position="99"/>
        <end position="121"/>
    </location>
</feature>
<feature type="transmembrane region" description="Helical" evidence="19">
    <location>
        <begin position="12"/>
        <end position="34"/>
    </location>
</feature>
<evidence type="ECO:0000256" key="14">
    <source>
        <dbReference type="ARBA" id="ARBA00023136"/>
    </source>
</evidence>
<evidence type="ECO:0000256" key="1">
    <source>
        <dbReference type="ARBA" id="ARBA00001946"/>
    </source>
</evidence>
<evidence type="ECO:0000256" key="9">
    <source>
        <dbReference type="ARBA" id="ARBA00022692"/>
    </source>
</evidence>
<keyword evidence="8" id="KW-0808">Transferase</keyword>
<evidence type="ECO:0000256" key="16">
    <source>
        <dbReference type="ARBA" id="ARBA00033238"/>
    </source>
</evidence>
<dbReference type="PANTHER" id="PTHR10571:SF0">
    <property type="entry name" value="UDP-N-ACETYLGLUCOSAMINE--DOLICHYL-PHOSPHATE N-ACETYLGLUCOSAMINEPHOSPHOTRANSFERASE"/>
    <property type="match status" value="1"/>
</dbReference>
<proteinExistence type="inferred from homology"/>
<feature type="transmembrane region" description="Helical" evidence="19">
    <location>
        <begin position="54"/>
        <end position="79"/>
    </location>
</feature>
<dbReference type="GO" id="GO:0046872">
    <property type="term" value="F:metal ion binding"/>
    <property type="evidence" value="ECO:0007669"/>
    <property type="project" value="UniProtKB-KW"/>
</dbReference>
<dbReference type="Proteomes" id="UP001388673">
    <property type="component" value="Unassembled WGS sequence"/>
</dbReference>
<evidence type="ECO:0000313" key="21">
    <source>
        <dbReference type="Proteomes" id="UP001388673"/>
    </source>
</evidence>
<evidence type="ECO:0000256" key="18">
    <source>
        <dbReference type="ARBA" id="ARBA00045078"/>
    </source>
</evidence>
<evidence type="ECO:0000256" key="15">
    <source>
        <dbReference type="ARBA" id="ARBA00029567"/>
    </source>
</evidence>
<dbReference type="Pfam" id="PF00953">
    <property type="entry name" value="Glycos_transf_4"/>
    <property type="match status" value="1"/>
</dbReference>
<dbReference type="PANTHER" id="PTHR10571">
    <property type="entry name" value="UDP-N-ACETYLGLUCOSAMINE--DOLICHYL-PHOSPHATE N-ACETYLGLUCOSAMINEPHOSPHOTRANSFERASE"/>
    <property type="match status" value="1"/>
</dbReference>
<dbReference type="AlphaFoldDB" id="A0AAW0YV16"/>
<evidence type="ECO:0000256" key="6">
    <source>
        <dbReference type="ARBA" id="ARBA00017659"/>
    </source>
</evidence>
<dbReference type="EMBL" id="JBCAWK010000012">
    <property type="protein sequence ID" value="KAK8845545.1"/>
    <property type="molecule type" value="Genomic_DNA"/>
</dbReference>
<dbReference type="GO" id="GO:0016757">
    <property type="term" value="F:glycosyltransferase activity"/>
    <property type="evidence" value="ECO:0007669"/>
    <property type="project" value="UniProtKB-KW"/>
</dbReference>
<feature type="transmembrane region" description="Helical" evidence="19">
    <location>
        <begin position="141"/>
        <end position="160"/>
    </location>
</feature>
<evidence type="ECO:0000256" key="8">
    <source>
        <dbReference type="ARBA" id="ARBA00022679"/>
    </source>
</evidence>
<evidence type="ECO:0000256" key="11">
    <source>
        <dbReference type="ARBA" id="ARBA00022824"/>
    </source>
</evidence>
<dbReference type="EC" id="2.7.8.15" evidence="5"/>
<evidence type="ECO:0000256" key="17">
    <source>
        <dbReference type="ARBA" id="ARBA00044717"/>
    </source>
</evidence>
<sequence length="443" mass="48622">MTQTYGHPPPVLLTATLVPISLLLIANPLLPILLPPALTDILPLPHQPTLPALQANIGFALLAFVGAVWTVPQIGGSFVGKGLKGRDLLKPGGRTSGPWVPESLGLPCASWYIALMMLFIPFPFSHLFKGEALEQFPQRELTLYLSSLLSLLTATLLGFIDDLFDIRWRHKLPIPIIAAVPTLLVYYSVGGVTSVVLPKGVTGWLQSTGLGWWIDGNVVDLGPIYYLYLILLPTFTTNSINILAGINGVEVTQALIIAFSVAFNDLLYLPIWPEAFLRLINVGNPNEGRILEWAAGEVVDRHLMSLYFMAPLVGVCAGFLWHNWYDPDNGLLNPSRVVFEKPPPVRTRVTLQILEVFGLVKLERIPVRSELTKGSHEEHSSHEAGQIISSTNLTIINFLLVHFGPMHERSLCMTVGAVQVACSGIAFGIRYGVGAWFYGGERR</sequence>
<gene>
    <name evidence="20" type="ORF">IAR55_006260</name>
</gene>
<keyword evidence="11" id="KW-0256">Endoplasmic reticulum</keyword>
<accession>A0AAW0YV16</accession>
<dbReference type="GO" id="GO:0005789">
    <property type="term" value="C:endoplasmic reticulum membrane"/>
    <property type="evidence" value="ECO:0007669"/>
    <property type="project" value="UniProtKB-SubCell"/>
</dbReference>
<dbReference type="GO" id="GO:0003975">
    <property type="term" value="F:UDP-N-acetylglucosamine-dolichyl-phosphate N-acetylglucosaminephosphotransferase activity"/>
    <property type="evidence" value="ECO:0007669"/>
    <property type="project" value="UniProtKB-EC"/>
</dbReference>
<evidence type="ECO:0000313" key="20">
    <source>
        <dbReference type="EMBL" id="KAK8845545.1"/>
    </source>
</evidence>
<dbReference type="KEGG" id="kne:92183518"/>
<dbReference type="InterPro" id="IPR000715">
    <property type="entry name" value="Glycosyl_transferase_4"/>
</dbReference>
<keyword evidence="9 19" id="KW-0812">Transmembrane</keyword>
<evidence type="ECO:0000256" key="3">
    <source>
        <dbReference type="ARBA" id="ARBA00004922"/>
    </source>
</evidence>
<evidence type="ECO:0000256" key="4">
    <source>
        <dbReference type="ARBA" id="ARBA00009317"/>
    </source>
</evidence>
<keyword evidence="21" id="KW-1185">Reference proteome</keyword>
<keyword evidence="14 19" id="KW-0472">Membrane</keyword>
<dbReference type="CDD" id="cd06855">
    <property type="entry name" value="GT_GPT_euk"/>
    <property type="match status" value="1"/>
</dbReference>
<keyword evidence="13 19" id="KW-1133">Transmembrane helix</keyword>
<comment type="caution">
    <text evidence="20">The sequence shown here is derived from an EMBL/GenBank/DDBJ whole genome shotgun (WGS) entry which is preliminary data.</text>
</comment>
<evidence type="ECO:0000256" key="2">
    <source>
        <dbReference type="ARBA" id="ARBA00004477"/>
    </source>
</evidence>
<evidence type="ECO:0000256" key="10">
    <source>
        <dbReference type="ARBA" id="ARBA00022723"/>
    </source>
</evidence>
<comment type="function">
    <text evidence="17">UDP-N-acetylglucosamine--dolichyl-phosphate N-acetylglucosaminephosphotransferase that operates in the biosynthetic pathway of dolichol-linked oligosaccharides, the glycan precursors employed in protein asparagine (N)-glycosylation. The assembly of dolichol-linked oligosaccharides begins on the cytosolic side of the endoplasmic reticulum membrane and finishes in its lumen. The sequential addition of sugars to dolichol pyrophosphate produces dolichol-linked oligosaccharides containing fourteen sugars, including two GlcNAcs, nine mannoses and three glucoses. Once assembled, the oligosaccharide is transferred from the lipid to nascent proteins by oligosaccharyltransferases. Catalyzes the initial step of dolichol-linked oligosaccharide biosynthesis, transfering GlcNAc-1-P from cytosolic UDP-GlcNAc onto the carrier lipid dolichyl phosphate (P-dolichol), yielding GlcNAc-P-P-dolichol embedded in the cytoplasmic leaflet of the endoplasmic reticulum membrane.</text>
</comment>
<comment type="catalytic activity">
    <reaction evidence="18">
        <text>a di-trans,poly-cis-dolichyl phosphate + UDP-N-acetyl-alpha-D-glucosamine = an N-acetyl-alpha-D-glucosaminyl-diphospho-di-trans,poly-cis-dolichol + UMP</text>
        <dbReference type="Rhea" id="RHEA:13289"/>
        <dbReference type="Rhea" id="RHEA-COMP:19498"/>
        <dbReference type="Rhea" id="RHEA-COMP:19507"/>
        <dbReference type="ChEBI" id="CHEBI:57683"/>
        <dbReference type="ChEBI" id="CHEBI:57705"/>
        <dbReference type="ChEBI" id="CHEBI:57865"/>
        <dbReference type="ChEBI" id="CHEBI:58427"/>
        <dbReference type="EC" id="2.7.8.15"/>
    </reaction>
    <physiologicalReaction direction="left-to-right" evidence="18">
        <dbReference type="Rhea" id="RHEA:13290"/>
    </physiologicalReaction>
</comment>
<feature type="transmembrane region" description="Helical" evidence="19">
    <location>
        <begin position="172"/>
        <end position="189"/>
    </location>
</feature>
<dbReference type="RefSeq" id="XP_066800353.1">
    <property type="nucleotide sequence ID" value="XM_066949345.1"/>
</dbReference>
<evidence type="ECO:0000256" key="7">
    <source>
        <dbReference type="ARBA" id="ARBA00022676"/>
    </source>
</evidence>
<evidence type="ECO:0000256" key="12">
    <source>
        <dbReference type="ARBA" id="ARBA00022842"/>
    </source>
</evidence>
<dbReference type="InterPro" id="IPR033895">
    <property type="entry name" value="GPT"/>
</dbReference>
<keyword evidence="12" id="KW-0460">Magnesium</keyword>
<evidence type="ECO:0000256" key="19">
    <source>
        <dbReference type="SAM" id="Phobius"/>
    </source>
</evidence>
<dbReference type="GO" id="GO:0006488">
    <property type="term" value="P:dolichol-linked oligosaccharide biosynthetic process"/>
    <property type="evidence" value="ECO:0007669"/>
    <property type="project" value="InterPro"/>
</dbReference>
<comment type="subcellular location">
    <subcellularLocation>
        <location evidence="2">Endoplasmic reticulum membrane</location>
        <topology evidence="2">Multi-pass membrane protein</topology>
    </subcellularLocation>
</comment>